<accession>A0A1G6GKF8</accession>
<dbReference type="GO" id="GO:0006508">
    <property type="term" value="P:proteolysis"/>
    <property type="evidence" value="ECO:0007669"/>
    <property type="project" value="UniProtKB-KW"/>
</dbReference>
<evidence type="ECO:0000256" key="2">
    <source>
        <dbReference type="ARBA" id="ARBA00022670"/>
    </source>
</evidence>
<dbReference type="Proteomes" id="UP000242662">
    <property type="component" value="Unassembled WGS sequence"/>
</dbReference>
<dbReference type="RefSeq" id="WP_090774345.1">
    <property type="nucleotide sequence ID" value="NZ_FMYM01000001.1"/>
</dbReference>
<dbReference type="GO" id="GO:0008234">
    <property type="term" value="F:cysteine-type peptidase activity"/>
    <property type="evidence" value="ECO:0007669"/>
    <property type="project" value="UniProtKB-KW"/>
</dbReference>
<dbReference type="Pfam" id="PF04327">
    <property type="entry name" value="Peptidase_Prp"/>
    <property type="match status" value="1"/>
</dbReference>
<dbReference type="AlphaFoldDB" id="A0A1G6GKF8"/>
<sequence>MIRVCVQYNEYDAIASFDMRGHAEAGPHGQDIVCAGVSAVTIGTVNAIHTLCDVDIVTDMTDAGGHLMCRVPEGLTPRTYEDVQLLLKSMVLSLQAIADVHQAYMTVEIDRR</sequence>
<comment type="similarity">
    <text evidence="5">Belongs to the Prp family.</text>
</comment>
<keyword evidence="8" id="KW-1185">Reference proteome</keyword>
<evidence type="ECO:0000256" key="5">
    <source>
        <dbReference type="ARBA" id="ARBA00044503"/>
    </source>
</evidence>
<dbReference type="Gene3D" id="3.30.70.1490">
    <property type="entry name" value="Cysteine protease Prp"/>
    <property type="match status" value="1"/>
</dbReference>
<dbReference type="PANTHER" id="PTHR39178">
    <property type="entry name" value="HYPOTHETICAL RIBOSOME-ASSOCIATED PROTEIN"/>
    <property type="match status" value="1"/>
</dbReference>
<keyword evidence="1" id="KW-0690">Ribosome biogenesis</keyword>
<name>A0A1G6GKF8_9BACI</name>
<dbReference type="OrthoDB" id="48998at2"/>
<gene>
    <name evidence="7" type="ORF">SAMN05421737_10195</name>
</gene>
<evidence type="ECO:0000313" key="8">
    <source>
        <dbReference type="Proteomes" id="UP000242662"/>
    </source>
</evidence>
<evidence type="ECO:0000256" key="6">
    <source>
        <dbReference type="ARBA" id="ARBA00044538"/>
    </source>
</evidence>
<dbReference type="STRING" id="1464122.SAMN05421737_10195"/>
<evidence type="ECO:0000256" key="4">
    <source>
        <dbReference type="ARBA" id="ARBA00022807"/>
    </source>
</evidence>
<dbReference type="InterPro" id="IPR036764">
    <property type="entry name" value="Peptidase_Prp_sf"/>
</dbReference>
<proteinExistence type="inferred from homology"/>
<evidence type="ECO:0000313" key="7">
    <source>
        <dbReference type="EMBL" id="SDB81656.1"/>
    </source>
</evidence>
<protein>
    <recommendedName>
        <fullName evidence="6">Ribosomal processing cysteine protease Prp</fullName>
    </recommendedName>
</protein>
<evidence type="ECO:0000256" key="1">
    <source>
        <dbReference type="ARBA" id="ARBA00022517"/>
    </source>
</evidence>
<keyword evidence="4" id="KW-0788">Thiol protease</keyword>
<dbReference type="SUPFAM" id="SSF118010">
    <property type="entry name" value="TM1457-like"/>
    <property type="match status" value="1"/>
</dbReference>
<reference evidence="8" key="1">
    <citation type="submission" date="2016-09" db="EMBL/GenBank/DDBJ databases">
        <authorList>
            <person name="Varghese N."/>
            <person name="Submissions S."/>
        </authorList>
    </citation>
    <scope>NUCLEOTIDE SEQUENCE [LARGE SCALE GENOMIC DNA]</scope>
    <source>
        <strain evidence="8">25nlg</strain>
    </source>
</reference>
<organism evidence="7 8">
    <name type="scientific">Shouchella lonarensis</name>
    <dbReference type="NCBI Taxonomy" id="1464122"/>
    <lineage>
        <taxon>Bacteria</taxon>
        <taxon>Bacillati</taxon>
        <taxon>Bacillota</taxon>
        <taxon>Bacilli</taxon>
        <taxon>Bacillales</taxon>
        <taxon>Bacillaceae</taxon>
        <taxon>Shouchella</taxon>
    </lineage>
</organism>
<evidence type="ECO:0000256" key="3">
    <source>
        <dbReference type="ARBA" id="ARBA00022801"/>
    </source>
</evidence>
<dbReference type="InterPro" id="IPR007422">
    <property type="entry name" value="Peptidase_Prp"/>
</dbReference>
<dbReference type="NCBIfam" id="NF011126">
    <property type="entry name" value="PRK14553.1-6"/>
    <property type="match status" value="1"/>
</dbReference>
<keyword evidence="2" id="KW-0645">Protease</keyword>
<keyword evidence="3" id="KW-0378">Hydrolase</keyword>
<dbReference type="EMBL" id="FMYM01000001">
    <property type="protein sequence ID" value="SDB81656.1"/>
    <property type="molecule type" value="Genomic_DNA"/>
</dbReference>
<dbReference type="GO" id="GO:0042254">
    <property type="term" value="P:ribosome biogenesis"/>
    <property type="evidence" value="ECO:0007669"/>
    <property type="project" value="UniProtKB-KW"/>
</dbReference>
<dbReference type="CDD" id="cd16332">
    <property type="entry name" value="Prp-like"/>
    <property type="match status" value="1"/>
</dbReference>
<dbReference type="PANTHER" id="PTHR39178:SF1">
    <property type="entry name" value="RIBOSOMAL-PROCESSING CYSTEINE PROTEASE PRP"/>
    <property type="match status" value="1"/>
</dbReference>